<feature type="non-terminal residue" evidence="2">
    <location>
        <position position="1"/>
    </location>
</feature>
<feature type="region of interest" description="Disordered" evidence="1">
    <location>
        <begin position="37"/>
        <end position="68"/>
    </location>
</feature>
<organism evidence="2 3">
    <name type="scientific">Rangifer tarandus platyrhynchus</name>
    <name type="common">Svalbard reindeer</name>
    <dbReference type="NCBI Taxonomy" id="3082113"/>
    <lineage>
        <taxon>Eukaryota</taxon>
        <taxon>Metazoa</taxon>
        <taxon>Chordata</taxon>
        <taxon>Craniata</taxon>
        <taxon>Vertebrata</taxon>
        <taxon>Euteleostomi</taxon>
        <taxon>Mammalia</taxon>
        <taxon>Eutheria</taxon>
        <taxon>Laurasiatheria</taxon>
        <taxon>Artiodactyla</taxon>
        <taxon>Ruminantia</taxon>
        <taxon>Pecora</taxon>
        <taxon>Cervidae</taxon>
        <taxon>Odocoileinae</taxon>
        <taxon>Rangifer</taxon>
    </lineage>
</organism>
<reference evidence="2" key="1">
    <citation type="submission" date="2023-04" db="EMBL/GenBank/DDBJ databases">
        <authorList>
            <consortium name="ELIXIR-Norway"/>
        </authorList>
    </citation>
    <scope>NUCLEOTIDE SEQUENCE [LARGE SCALE GENOMIC DNA]</scope>
</reference>
<accession>A0ABN8XZS3</accession>
<evidence type="ECO:0000313" key="2">
    <source>
        <dbReference type="EMBL" id="CAI9154855.1"/>
    </source>
</evidence>
<evidence type="ECO:0000256" key="1">
    <source>
        <dbReference type="SAM" id="MobiDB-lite"/>
    </source>
</evidence>
<feature type="non-terminal residue" evidence="2">
    <location>
        <position position="99"/>
    </location>
</feature>
<dbReference type="Proteomes" id="UP001176941">
    <property type="component" value="Chromosome 11"/>
</dbReference>
<feature type="compositionally biased region" description="Basic residues" evidence="1">
    <location>
        <begin position="45"/>
        <end position="61"/>
    </location>
</feature>
<sequence length="99" mass="10763">SLKLSPPHLGSHSLLSITSVCRSHGFLSRHLSWSPLPVSTAPPPRAHHPIHSSSKTQRKSPHSSAQNLPAGFCLTRQKAMFFLKTGGCFTALSSHIKMK</sequence>
<evidence type="ECO:0000313" key="3">
    <source>
        <dbReference type="Proteomes" id="UP001176941"/>
    </source>
</evidence>
<keyword evidence="3" id="KW-1185">Reference proteome</keyword>
<protein>
    <submittedName>
        <fullName evidence="2">Uncharacterized protein</fullName>
    </submittedName>
</protein>
<proteinExistence type="predicted"/>
<gene>
    <name evidence="2" type="ORF">MRATA1EN1_LOCUS3817</name>
</gene>
<dbReference type="EMBL" id="OX459947">
    <property type="protein sequence ID" value="CAI9154855.1"/>
    <property type="molecule type" value="Genomic_DNA"/>
</dbReference>
<name>A0ABN8XZS3_RANTA</name>